<dbReference type="Pfam" id="PF07876">
    <property type="entry name" value="Dabb"/>
    <property type="match status" value="1"/>
</dbReference>
<dbReference type="Gene3D" id="3.30.70.100">
    <property type="match status" value="1"/>
</dbReference>
<evidence type="ECO:0000256" key="1">
    <source>
        <dbReference type="ARBA" id="ARBA00011738"/>
    </source>
</evidence>
<sequence>MAIPSVVHVVLVQWKPEVSRAELDELTDFACAFPDAIPGVLAVHCGPSTSPEGLESGYEWALVVSFASSSARDHYLPHPAHQPVAELISRLAEQVVVFDVGA</sequence>
<evidence type="ECO:0000313" key="3">
    <source>
        <dbReference type="EMBL" id="GAA1970111.1"/>
    </source>
</evidence>
<dbReference type="PROSITE" id="PS51502">
    <property type="entry name" value="S_R_A_B_BARREL"/>
    <property type="match status" value="1"/>
</dbReference>
<evidence type="ECO:0000313" key="4">
    <source>
        <dbReference type="Proteomes" id="UP001499933"/>
    </source>
</evidence>
<reference evidence="4" key="1">
    <citation type="journal article" date="2019" name="Int. J. Syst. Evol. Microbiol.">
        <title>The Global Catalogue of Microorganisms (GCM) 10K type strain sequencing project: providing services to taxonomists for standard genome sequencing and annotation.</title>
        <authorList>
            <consortium name="The Broad Institute Genomics Platform"/>
            <consortium name="The Broad Institute Genome Sequencing Center for Infectious Disease"/>
            <person name="Wu L."/>
            <person name="Ma J."/>
        </authorList>
    </citation>
    <scope>NUCLEOTIDE SEQUENCE [LARGE SCALE GENOMIC DNA]</scope>
    <source>
        <strain evidence="4">JCM 14901</strain>
    </source>
</reference>
<dbReference type="EMBL" id="BAAAOG010000012">
    <property type="protein sequence ID" value="GAA1970111.1"/>
    <property type="molecule type" value="Genomic_DNA"/>
</dbReference>
<comment type="subunit">
    <text evidence="1">Homodimer.</text>
</comment>
<dbReference type="InterPro" id="IPR011008">
    <property type="entry name" value="Dimeric_a/b-barrel"/>
</dbReference>
<proteinExistence type="predicted"/>
<keyword evidence="4" id="KW-1185">Reference proteome</keyword>
<protein>
    <submittedName>
        <fullName evidence="3">Dabb family protein</fullName>
    </submittedName>
</protein>
<dbReference type="Proteomes" id="UP001499933">
    <property type="component" value="Unassembled WGS sequence"/>
</dbReference>
<evidence type="ECO:0000259" key="2">
    <source>
        <dbReference type="PROSITE" id="PS51502"/>
    </source>
</evidence>
<name>A0ABP5CWG5_9MICO</name>
<feature type="domain" description="Stress-response A/B barrel" evidence="2">
    <location>
        <begin position="6"/>
        <end position="100"/>
    </location>
</feature>
<dbReference type="InterPro" id="IPR013097">
    <property type="entry name" value="Dabb"/>
</dbReference>
<dbReference type="InterPro" id="IPR044662">
    <property type="entry name" value="HS1/DABB1-like"/>
</dbReference>
<gene>
    <name evidence="3" type="ORF">GCM10009776_36490</name>
</gene>
<dbReference type="PANTHER" id="PTHR33178:SF10">
    <property type="entry name" value="STRESS-RESPONSE A_B BARREL DOMAIN-CONTAINING PROTEIN"/>
    <property type="match status" value="1"/>
</dbReference>
<dbReference type="SMART" id="SM00886">
    <property type="entry name" value="Dabb"/>
    <property type="match status" value="1"/>
</dbReference>
<comment type="caution">
    <text evidence="3">The sequence shown here is derived from an EMBL/GenBank/DDBJ whole genome shotgun (WGS) entry which is preliminary data.</text>
</comment>
<dbReference type="PANTHER" id="PTHR33178">
    <property type="match status" value="1"/>
</dbReference>
<organism evidence="3 4">
    <name type="scientific">Microbacterium deminutum</name>
    <dbReference type="NCBI Taxonomy" id="344164"/>
    <lineage>
        <taxon>Bacteria</taxon>
        <taxon>Bacillati</taxon>
        <taxon>Actinomycetota</taxon>
        <taxon>Actinomycetes</taxon>
        <taxon>Micrococcales</taxon>
        <taxon>Microbacteriaceae</taxon>
        <taxon>Microbacterium</taxon>
    </lineage>
</organism>
<accession>A0ABP5CWG5</accession>
<dbReference type="SUPFAM" id="SSF54909">
    <property type="entry name" value="Dimeric alpha+beta barrel"/>
    <property type="match status" value="1"/>
</dbReference>
<dbReference type="RefSeq" id="WP_344097454.1">
    <property type="nucleotide sequence ID" value="NZ_BAAAOG010000012.1"/>
</dbReference>